<sequence>MKQTKLSILFPRQDEVTYREIPEESWHDLGMDALTEKVAAQPQEEPLLRRVMMSLTADPAVAAFRSDVFDDILRHPEIRERLMKLLDKVKMFYDYGVVNRHEGDETGIWDLMHRLEEYHDYILTVEAIRECLSDKDLVSEGLTTLRDTVEQIYQEKGFAALRKDVEEMRVAASEIRSLTVGINLNDRFEAISMGLVSVNAKPFVKSSILKNFLASVSPRDEIRKEADWSGSYNYYPANTEVGLLQSVGQFVESSVILRNPLAAMSLSRIPAADGTANVPRQMDSAASMLTSRIARKLRDTLGQYLNVSVKEIADLIPELVFYTRWAEYIEKKQKAGWKFCKPQARLNRQGAACMKAAGLYNLKLIATEKPENVVPNDLVFDPEKRVYVLTGANRGGKTTVTQAVGQLFILAQSGIPVPAESFEYDPADRVLTHFPADEDKTLDLGRLGEECRRFRELFVSCTPESLLLLNETFSTTSFEEGYFIAADAVRAILGRGTRTIYNTHMHKLAQDLDTVINTGEAEGKAVSLVAETREGKHSFRVVIAPPEGQSFARDIAEKYGVTYESLTASVPSEN</sequence>
<name>A0AC61MW39_9FIRM</name>
<evidence type="ECO:0000313" key="1">
    <source>
        <dbReference type="EMBL" id="QUC66875.1"/>
    </source>
</evidence>
<accession>A0AC61MW39</accession>
<dbReference type="EMBL" id="CP068393">
    <property type="protein sequence ID" value="QUC66875.1"/>
    <property type="molecule type" value="Genomic_DNA"/>
</dbReference>
<organism evidence="1 2">
    <name type="scientific">Aristaeella hokkaidonensis</name>
    <dbReference type="NCBI Taxonomy" id="3046382"/>
    <lineage>
        <taxon>Bacteria</taxon>
        <taxon>Bacillati</taxon>
        <taxon>Bacillota</taxon>
        <taxon>Clostridia</taxon>
        <taxon>Eubacteriales</taxon>
        <taxon>Aristaeellaceae</taxon>
        <taxon>Aristaeella</taxon>
    </lineage>
</organism>
<keyword evidence="2" id="KW-1185">Reference proteome</keyword>
<dbReference type="Proteomes" id="UP000682782">
    <property type="component" value="Chromosome"/>
</dbReference>
<protein>
    <submittedName>
        <fullName evidence="1">DNA mismatch repair protein</fullName>
    </submittedName>
</protein>
<proteinExistence type="predicted"/>
<gene>
    <name evidence="1" type="ORF">JYE49_13675</name>
</gene>
<reference evidence="1" key="1">
    <citation type="submission" date="2021-01" db="EMBL/GenBank/DDBJ databases">
        <title>Complete genome sequence of Clostridiales bacterium R-7.</title>
        <authorList>
            <person name="Mahoney-Kurpe S.C."/>
            <person name="Palevich N."/>
            <person name="Koike S."/>
            <person name="Moon C.D."/>
            <person name="Attwood G.T."/>
        </authorList>
    </citation>
    <scope>NUCLEOTIDE SEQUENCE</scope>
    <source>
        <strain evidence="1">R-7</strain>
    </source>
</reference>
<evidence type="ECO:0000313" key="2">
    <source>
        <dbReference type="Proteomes" id="UP000682782"/>
    </source>
</evidence>